<dbReference type="Proteomes" id="UP001595912">
    <property type="component" value="Unassembled WGS sequence"/>
</dbReference>
<dbReference type="InterPro" id="IPR050966">
    <property type="entry name" value="Glutamyl_endopeptidase"/>
</dbReference>
<comment type="caution">
    <text evidence="2">The sequence shown here is derived from an EMBL/GenBank/DDBJ whole genome shotgun (WGS) entry which is preliminary data.</text>
</comment>
<sequence>VWGGHGRLPGSTIGKLYFTEDGSRHWCTATVISSANHSTIWTAGHCVSNGNGGFYSNFVFAPDYHDALWPYGTWSAKKWAVPNGYHHGANRAYDMAALALSTNGANKRVGDVVGWQGYLFGDANDNRRWNDVRAFGYPQDTHPARSDISPYGHDLRFCVVDAVPITLYKEIECDMGHGSSGGPWIYDMPASRGWGYIVGNQSYQTSSSSPRERGPRLGRAAINAHGAVQAA</sequence>
<feature type="non-terminal residue" evidence="2">
    <location>
        <position position="1"/>
    </location>
</feature>
<dbReference type="EC" id="3.4.21.-" evidence="2"/>
<dbReference type="InterPro" id="IPR009003">
    <property type="entry name" value="Peptidase_S1_PA"/>
</dbReference>
<keyword evidence="1" id="KW-0732">Signal</keyword>
<keyword evidence="3" id="KW-1185">Reference proteome</keyword>
<dbReference type="SUPFAM" id="SSF50494">
    <property type="entry name" value="Trypsin-like serine proteases"/>
    <property type="match status" value="1"/>
</dbReference>
<dbReference type="GO" id="GO:0016787">
    <property type="term" value="F:hydrolase activity"/>
    <property type="evidence" value="ECO:0007669"/>
    <property type="project" value="UniProtKB-KW"/>
</dbReference>
<dbReference type="InterPro" id="IPR043504">
    <property type="entry name" value="Peptidase_S1_PA_chymotrypsin"/>
</dbReference>
<dbReference type="EMBL" id="JBHSIU010000143">
    <property type="protein sequence ID" value="MFC5008746.1"/>
    <property type="molecule type" value="Genomic_DNA"/>
</dbReference>
<evidence type="ECO:0000256" key="1">
    <source>
        <dbReference type="ARBA" id="ARBA00022729"/>
    </source>
</evidence>
<keyword evidence="2" id="KW-0378">Hydrolase</keyword>
<reference evidence="3" key="1">
    <citation type="journal article" date="2019" name="Int. J. Syst. Evol. Microbiol.">
        <title>The Global Catalogue of Microorganisms (GCM) 10K type strain sequencing project: providing services to taxonomists for standard genome sequencing and annotation.</title>
        <authorList>
            <consortium name="The Broad Institute Genomics Platform"/>
            <consortium name="The Broad Institute Genome Sequencing Center for Infectious Disease"/>
            <person name="Wu L."/>
            <person name="Ma J."/>
        </authorList>
    </citation>
    <scope>NUCLEOTIDE SEQUENCE [LARGE SCALE GENOMIC DNA]</scope>
    <source>
        <strain evidence="3">CGMCC 4.7152</strain>
    </source>
</reference>
<dbReference type="Gene3D" id="2.40.10.10">
    <property type="entry name" value="Trypsin-like serine proteases"/>
    <property type="match status" value="2"/>
</dbReference>
<evidence type="ECO:0000313" key="2">
    <source>
        <dbReference type="EMBL" id="MFC5008746.1"/>
    </source>
</evidence>
<protein>
    <submittedName>
        <fullName evidence="2">Trypsin-like serine peptidase</fullName>
        <ecNumber evidence="2">3.4.21.-</ecNumber>
    </submittedName>
</protein>
<gene>
    <name evidence="2" type="ORF">ACFPIJ_64395</name>
</gene>
<dbReference type="PANTHER" id="PTHR15462">
    <property type="entry name" value="SERINE PROTEASE"/>
    <property type="match status" value="1"/>
</dbReference>
<dbReference type="RefSeq" id="WP_380129449.1">
    <property type="nucleotide sequence ID" value="NZ_JBHSIU010000143.1"/>
</dbReference>
<accession>A0ABV9WMV1</accession>
<proteinExistence type="predicted"/>
<organism evidence="2 3">
    <name type="scientific">Dactylosporangium cerinum</name>
    <dbReference type="NCBI Taxonomy" id="1434730"/>
    <lineage>
        <taxon>Bacteria</taxon>
        <taxon>Bacillati</taxon>
        <taxon>Actinomycetota</taxon>
        <taxon>Actinomycetes</taxon>
        <taxon>Micromonosporales</taxon>
        <taxon>Micromonosporaceae</taxon>
        <taxon>Dactylosporangium</taxon>
    </lineage>
</organism>
<name>A0ABV9WMV1_9ACTN</name>
<evidence type="ECO:0000313" key="3">
    <source>
        <dbReference type="Proteomes" id="UP001595912"/>
    </source>
</evidence>